<evidence type="ECO:0000256" key="6">
    <source>
        <dbReference type="HAMAP-Rule" id="MF_00900"/>
    </source>
</evidence>
<dbReference type="Pfam" id="PF16360">
    <property type="entry name" value="GTP-bdg_M"/>
    <property type="match status" value="1"/>
</dbReference>
<dbReference type="PROSITE" id="PS51705">
    <property type="entry name" value="G_HFLX"/>
    <property type="match status" value="1"/>
</dbReference>
<dbReference type="PRINTS" id="PR00326">
    <property type="entry name" value="GTP1OBG"/>
</dbReference>
<dbReference type="GO" id="GO:0046872">
    <property type="term" value="F:metal ion binding"/>
    <property type="evidence" value="ECO:0007669"/>
    <property type="project" value="UniProtKB-KW"/>
</dbReference>
<dbReference type="InterPro" id="IPR006073">
    <property type="entry name" value="GTP-bd"/>
</dbReference>
<dbReference type="InterPro" id="IPR030394">
    <property type="entry name" value="G_HFLX_dom"/>
</dbReference>
<keyword evidence="10" id="KW-1185">Reference proteome</keyword>
<dbReference type="FunFam" id="3.40.50.11060:FF:000001">
    <property type="entry name" value="GTPase HflX"/>
    <property type="match status" value="1"/>
</dbReference>
<keyword evidence="2" id="KW-0479">Metal-binding</keyword>
<comment type="caution">
    <text evidence="9">The sequence shown here is derived from an EMBL/GenBank/DDBJ whole genome shotgun (WGS) entry which is preliminary data.</text>
</comment>
<keyword evidence="7" id="KW-0175">Coiled coil</keyword>
<keyword evidence="4" id="KW-0460">Magnesium</keyword>
<dbReference type="CDD" id="cd01878">
    <property type="entry name" value="HflX"/>
    <property type="match status" value="1"/>
</dbReference>
<evidence type="ECO:0000256" key="1">
    <source>
        <dbReference type="ARBA" id="ARBA00022490"/>
    </source>
</evidence>
<dbReference type="HAMAP" id="MF_00900">
    <property type="entry name" value="GTPase_HflX"/>
    <property type="match status" value="1"/>
</dbReference>
<name>A0A401FPY3_9BACT</name>
<dbReference type="InterPro" id="IPR025121">
    <property type="entry name" value="GTPase_HflX_N"/>
</dbReference>
<evidence type="ECO:0000256" key="2">
    <source>
        <dbReference type="ARBA" id="ARBA00022723"/>
    </source>
</evidence>
<comment type="function">
    <text evidence="6">GTPase that associates with the 50S ribosomal subunit and may have a role during protein synthesis or ribosome biogenesis.</text>
</comment>
<proteinExistence type="inferred from homology"/>
<dbReference type="InterPro" id="IPR016496">
    <property type="entry name" value="GTPase_HflX"/>
</dbReference>
<dbReference type="Pfam" id="PF13167">
    <property type="entry name" value="GTP-bdg_N"/>
    <property type="match status" value="1"/>
</dbReference>
<dbReference type="GO" id="GO:0005737">
    <property type="term" value="C:cytoplasm"/>
    <property type="evidence" value="ECO:0007669"/>
    <property type="project" value="UniProtKB-SubCell"/>
</dbReference>
<protein>
    <recommendedName>
        <fullName evidence="6">GTPase HflX</fullName>
    </recommendedName>
    <alternativeName>
        <fullName evidence="6">GTP-binding protein HflX</fullName>
    </alternativeName>
</protein>
<keyword evidence="5 6" id="KW-0342">GTP-binding</keyword>
<evidence type="ECO:0000256" key="5">
    <source>
        <dbReference type="ARBA" id="ARBA00023134"/>
    </source>
</evidence>
<dbReference type="EMBL" id="BEXT01000001">
    <property type="protein sequence ID" value="GBC59074.1"/>
    <property type="molecule type" value="Genomic_DNA"/>
</dbReference>
<dbReference type="RefSeq" id="WP_124326618.1">
    <property type="nucleotide sequence ID" value="NZ_BEXT01000001.1"/>
</dbReference>
<dbReference type="Gene3D" id="3.40.50.300">
    <property type="entry name" value="P-loop containing nucleotide triphosphate hydrolases"/>
    <property type="match status" value="1"/>
</dbReference>
<reference evidence="10" key="1">
    <citation type="submission" date="2017-11" db="EMBL/GenBank/DDBJ databases">
        <authorList>
            <person name="Watanabe M."/>
            <person name="Kojima H."/>
        </authorList>
    </citation>
    <scope>NUCLEOTIDE SEQUENCE [LARGE SCALE GENOMIC DNA]</scope>
    <source>
        <strain evidence="10">Tokyo 01</strain>
    </source>
</reference>
<gene>
    <name evidence="6" type="primary">hflX</name>
    <name evidence="9" type="ORF">DENIS_0004</name>
</gene>
<dbReference type="Proteomes" id="UP000288096">
    <property type="component" value="Unassembled WGS sequence"/>
</dbReference>
<dbReference type="GO" id="GO:0005525">
    <property type="term" value="F:GTP binding"/>
    <property type="evidence" value="ECO:0007669"/>
    <property type="project" value="UniProtKB-UniRule"/>
</dbReference>
<dbReference type="Gene3D" id="6.10.250.2860">
    <property type="match status" value="1"/>
</dbReference>
<evidence type="ECO:0000313" key="10">
    <source>
        <dbReference type="Proteomes" id="UP000288096"/>
    </source>
</evidence>
<comment type="subcellular location">
    <subcellularLocation>
        <location evidence="6">Cytoplasm</location>
    </subcellularLocation>
    <text evidence="6">May associate with membranes.</text>
</comment>
<dbReference type="OrthoDB" id="9812272at2"/>
<sequence>MKKLYGNTTGLKADQTRRLENLYRRRIPNEFAISPDLARDLAHISHEIRRQVGILVNRSGKITHVIAGDTQKIVIPDTPEYRTVPGRLKGLRCLHTHLKDEPLTGDDLTDLSLLRLDLMGAITLTPDGGFHQLHIGHILPKGTPEAPWQLLPPLSSGQLDMGCHALIRALESELAQIRALYAGAGDQERAILVSVTTGPRHMARDSLDELRDLADSGGIHVVDTVLQQRKKADPRLVMGRGKLQELALMALQRGVTLIIFDQELNPSQIRSLTDQTDLKILDRTQLILDIFAQRARTREGKLQVEMAQLKYLLPRLVIKNTAMSRLTGGIGGRGPGETKLEINRRRARERINRLEKDLSQVIRHRQRQKSRRSRKGLPIISIVGYTNAGKSTLLNTLTQSKVMAEDRLFATLDPTSRRLRFPRETEVIITDTVGFIRDLPRDLVVAFRATLEELNSADLLLHVIDISNPRFEEQIESVSRILSDLDLEQVRVIRVLNKQDRLDPEQVAILARKLDGIPISANRRATLIPLIEKMEAEIENRPPTA</sequence>
<organism evidence="9 10">
    <name type="scientific">Desulfonema ishimotonii</name>
    <dbReference type="NCBI Taxonomy" id="45657"/>
    <lineage>
        <taxon>Bacteria</taxon>
        <taxon>Pseudomonadati</taxon>
        <taxon>Thermodesulfobacteriota</taxon>
        <taxon>Desulfobacteria</taxon>
        <taxon>Desulfobacterales</taxon>
        <taxon>Desulfococcaceae</taxon>
        <taxon>Desulfonema</taxon>
    </lineage>
</organism>
<dbReference type="InterPro" id="IPR032305">
    <property type="entry name" value="GTP-bd_M"/>
</dbReference>
<dbReference type="InterPro" id="IPR027417">
    <property type="entry name" value="P-loop_NTPase"/>
</dbReference>
<evidence type="ECO:0000259" key="8">
    <source>
        <dbReference type="PROSITE" id="PS51705"/>
    </source>
</evidence>
<reference evidence="10" key="2">
    <citation type="submission" date="2019-01" db="EMBL/GenBank/DDBJ databases">
        <title>Genome sequence of Desulfonema ishimotonii strain Tokyo 01.</title>
        <authorList>
            <person name="Fukui M."/>
        </authorList>
    </citation>
    <scope>NUCLEOTIDE SEQUENCE [LARGE SCALE GENOMIC DNA]</scope>
    <source>
        <strain evidence="10">Tokyo 01</strain>
    </source>
</reference>
<feature type="coiled-coil region" evidence="7">
    <location>
        <begin position="337"/>
        <end position="371"/>
    </location>
</feature>
<comment type="subunit">
    <text evidence="6">Monomer. Associates with the 50S ribosomal subunit.</text>
</comment>
<dbReference type="NCBIfam" id="TIGR03156">
    <property type="entry name" value="GTP_HflX"/>
    <property type="match status" value="1"/>
</dbReference>
<dbReference type="AlphaFoldDB" id="A0A401FPY3"/>
<dbReference type="GO" id="GO:0003924">
    <property type="term" value="F:GTPase activity"/>
    <property type="evidence" value="ECO:0007669"/>
    <property type="project" value="UniProtKB-UniRule"/>
</dbReference>
<accession>A0A401FPY3</accession>
<dbReference type="PANTHER" id="PTHR10229:SF0">
    <property type="entry name" value="GTP-BINDING PROTEIN 6-RELATED"/>
    <property type="match status" value="1"/>
</dbReference>
<dbReference type="SUPFAM" id="SSF52540">
    <property type="entry name" value="P-loop containing nucleoside triphosphate hydrolases"/>
    <property type="match status" value="1"/>
</dbReference>
<feature type="domain" description="Hflx-type G" evidence="8">
    <location>
        <begin position="378"/>
        <end position="542"/>
    </location>
</feature>
<keyword evidence="1 6" id="KW-0963">Cytoplasm</keyword>
<comment type="similarity">
    <text evidence="6">Belongs to the TRAFAC class OBG-HflX-like GTPase superfamily. HflX GTPase family.</text>
</comment>
<dbReference type="InterPro" id="IPR042108">
    <property type="entry name" value="GTPase_HflX_N_sf"/>
</dbReference>
<evidence type="ECO:0000256" key="4">
    <source>
        <dbReference type="ARBA" id="ARBA00022842"/>
    </source>
</evidence>
<evidence type="ECO:0000256" key="3">
    <source>
        <dbReference type="ARBA" id="ARBA00022741"/>
    </source>
</evidence>
<keyword evidence="3 6" id="KW-0547">Nucleotide-binding</keyword>
<evidence type="ECO:0000256" key="7">
    <source>
        <dbReference type="SAM" id="Coils"/>
    </source>
</evidence>
<dbReference type="Gene3D" id="3.40.50.11060">
    <property type="entry name" value="GTPase HflX, N-terminal domain"/>
    <property type="match status" value="1"/>
</dbReference>
<dbReference type="Pfam" id="PF01926">
    <property type="entry name" value="MMR_HSR1"/>
    <property type="match status" value="1"/>
</dbReference>
<dbReference type="GO" id="GO:0043022">
    <property type="term" value="F:ribosome binding"/>
    <property type="evidence" value="ECO:0007669"/>
    <property type="project" value="TreeGrafter"/>
</dbReference>
<evidence type="ECO:0000313" key="9">
    <source>
        <dbReference type="EMBL" id="GBC59074.1"/>
    </source>
</evidence>
<dbReference type="PANTHER" id="PTHR10229">
    <property type="entry name" value="GTP-BINDING PROTEIN HFLX"/>
    <property type="match status" value="1"/>
</dbReference>